<feature type="compositionally biased region" description="Basic residues" evidence="1">
    <location>
        <begin position="142"/>
        <end position="151"/>
    </location>
</feature>
<accession>A0A4Y2BI39</accession>
<dbReference type="EMBL" id="BGPR01000075">
    <property type="protein sequence ID" value="GBL90936.1"/>
    <property type="molecule type" value="Genomic_DNA"/>
</dbReference>
<proteinExistence type="predicted"/>
<comment type="caution">
    <text evidence="3">The sequence shown here is derived from an EMBL/GenBank/DDBJ whole genome shotgun (WGS) entry which is preliminary data.</text>
</comment>
<keyword evidence="2" id="KW-0732">Signal</keyword>
<evidence type="ECO:0000256" key="1">
    <source>
        <dbReference type="SAM" id="MobiDB-lite"/>
    </source>
</evidence>
<sequence length="167" mass="18104">MCGGVRCVSLAMCGGVRCVSLAMCGGVRCVSLAMCGGVRCVSLAMCGGVRCVSLAMCGGFLKQHEVFRYEPRNSESCSDDEDNSRADPPPPCKHPPTASERHLTNMIHQASDPYTLQILCGKCVTIRPAPLASNLKHEQNKIHKKQKKVPGKVKFEINSDMPEKSPR</sequence>
<evidence type="ECO:0000313" key="3">
    <source>
        <dbReference type="EMBL" id="GBL90936.1"/>
    </source>
</evidence>
<feature type="region of interest" description="Disordered" evidence="1">
    <location>
        <begin position="136"/>
        <end position="167"/>
    </location>
</feature>
<evidence type="ECO:0000256" key="2">
    <source>
        <dbReference type="SAM" id="SignalP"/>
    </source>
</evidence>
<dbReference type="Proteomes" id="UP000499080">
    <property type="component" value="Unassembled WGS sequence"/>
</dbReference>
<feature type="signal peptide" evidence="2">
    <location>
        <begin position="1"/>
        <end position="18"/>
    </location>
</feature>
<gene>
    <name evidence="3" type="ORF">AVEN_28030_1</name>
</gene>
<organism evidence="3 4">
    <name type="scientific">Araneus ventricosus</name>
    <name type="common">Orbweaver spider</name>
    <name type="synonym">Epeira ventricosa</name>
    <dbReference type="NCBI Taxonomy" id="182803"/>
    <lineage>
        <taxon>Eukaryota</taxon>
        <taxon>Metazoa</taxon>
        <taxon>Ecdysozoa</taxon>
        <taxon>Arthropoda</taxon>
        <taxon>Chelicerata</taxon>
        <taxon>Arachnida</taxon>
        <taxon>Araneae</taxon>
        <taxon>Araneomorphae</taxon>
        <taxon>Entelegynae</taxon>
        <taxon>Araneoidea</taxon>
        <taxon>Araneidae</taxon>
        <taxon>Araneus</taxon>
    </lineage>
</organism>
<protein>
    <submittedName>
        <fullName evidence="3">Uncharacterized protein</fullName>
    </submittedName>
</protein>
<name>A0A4Y2BI39_ARAVE</name>
<dbReference type="AlphaFoldDB" id="A0A4Y2BI39"/>
<keyword evidence="4" id="KW-1185">Reference proteome</keyword>
<reference evidence="3 4" key="1">
    <citation type="journal article" date="2019" name="Sci. Rep.">
        <title>Orb-weaving spider Araneus ventricosus genome elucidates the spidroin gene catalogue.</title>
        <authorList>
            <person name="Kono N."/>
            <person name="Nakamura H."/>
            <person name="Ohtoshi R."/>
            <person name="Moran D.A.P."/>
            <person name="Shinohara A."/>
            <person name="Yoshida Y."/>
            <person name="Fujiwara M."/>
            <person name="Mori M."/>
            <person name="Tomita M."/>
            <person name="Arakawa K."/>
        </authorList>
    </citation>
    <scope>NUCLEOTIDE SEQUENCE [LARGE SCALE GENOMIC DNA]</scope>
</reference>
<evidence type="ECO:0000313" key="4">
    <source>
        <dbReference type="Proteomes" id="UP000499080"/>
    </source>
</evidence>
<feature type="region of interest" description="Disordered" evidence="1">
    <location>
        <begin position="72"/>
        <end position="99"/>
    </location>
</feature>
<feature type="chain" id="PRO_5021448230" evidence="2">
    <location>
        <begin position="19"/>
        <end position="167"/>
    </location>
</feature>
<feature type="compositionally biased region" description="Basic and acidic residues" evidence="1">
    <location>
        <begin position="153"/>
        <end position="167"/>
    </location>
</feature>